<comment type="caution">
    <text evidence="1">The sequence shown here is derived from an EMBL/GenBank/DDBJ whole genome shotgun (WGS) entry which is preliminary data.</text>
</comment>
<dbReference type="AlphaFoldDB" id="A0AAW2YT55"/>
<proteinExistence type="predicted"/>
<sequence length="282" mass="32850">MCPLLLCRLLRPKHFECLMSHVQYYRIIYHSSLSKNDILLAKEIHAEFSKQYKSLYGEDNANTIKYHSMMHVFDEALLYGPPCTYHTKPFEHYHVQQKRLAGQSTRTGEIYATKITEVLDTLRWNYCETVKQKEERWSAIDQNNKYLIEGSVSTSISNDCARSYLECAKENKWCSPDDKINLVRQVSTIKRDRTQFSVKDHVVTGEYGMYAEITALEVWKLNSKSMPVAFLKYYKSYPVSDRHLCPNVKTCVTQEEDVAMHINNLTPSLLATRSNIDQFICT</sequence>
<gene>
    <name evidence="1" type="ORF">AKO1_002726</name>
</gene>
<keyword evidence="2" id="KW-1185">Reference proteome</keyword>
<evidence type="ECO:0000313" key="2">
    <source>
        <dbReference type="Proteomes" id="UP001431209"/>
    </source>
</evidence>
<reference evidence="1 2" key="1">
    <citation type="submission" date="2024-03" db="EMBL/GenBank/DDBJ databases">
        <title>The Acrasis kona genome and developmental transcriptomes reveal deep origins of eukaryotic multicellular pathways.</title>
        <authorList>
            <person name="Sheikh S."/>
            <person name="Fu C.-J."/>
            <person name="Brown M.W."/>
            <person name="Baldauf S.L."/>
        </authorList>
    </citation>
    <scope>NUCLEOTIDE SEQUENCE [LARGE SCALE GENOMIC DNA]</scope>
    <source>
        <strain evidence="1 2">ATCC MYA-3509</strain>
    </source>
</reference>
<evidence type="ECO:0000313" key="1">
    <source>
        <dbReference type="EMBL" id="KAL0480259.1"/>
    </source>
</evidence>
<protein>
    <submittedName>
        <fullName evidence="1">Uncharacterized protein</fullName>
    </submittedName>
</protein>
<name>A0AAW2YT55_9EUKA</name>
<dbReference type="Proteomes" id="UP001431209">
    <property type="component" value="Unassembled WGS sequence"/>
</dbReference>
<accession>A0AAW2YT55</accession>
<organism evidence="1 2">
    <name type="scientific">Acrasis kona</name>
    <dbReference type="NCBI Taxonomy" id="1008807"/>
    <lineage>
        <taxon>Eukaryota</taxon>
        <taxon>Discoba</taxon>
        <taxon>Heterolobosea</taxon>
        <taxon>Tetramitia</taxon>
        <taxon>Eutetramitia</taxon>
        <taxon>Acrasidae</taxon>
        <taxon>Acrasis</taxon>
    </lineage>
</organism>
<feature type="non-terminal residue" evidence="1">
    <location>
        <position position="282"/>
    </location>
</feature>
<dbReference type="EMBL" id="JAOPGA020000649">
    <property type="protein sequence ID" value="KAL0480259.1"/>
    <property type="molecule type" value="Genomic_DNA"/>
</dbReference>